<dbReference type="GO" id="GO:0005524">
    <property type="term" value="F:ATP binding"/>
    <property type="evidence" value="ECO:0007669"/>
    <property type="project" value="InterPro"/>
</dbReference>
<protein>
    <recommendedName>
        <fullName evidence="2">Protein kinase domain-containing protein</fullName>
    </recommendedName>
</protein>
<dbReference type="InterPro" id="IPR015943">
    <property type="entry name" value="WD40/YVTN_repeat-like_dom_sf"/>
</dbReference>
<dbReference type="SMART" id="SM00564">
    <property type="entry name" value="PQQ"/>
    <property type="match status" value="2"/>
</dbReference>
<dbReference type="Pfam" id="PF07714">
    <property type="entry name" value="PK_Tyr_Ser-Thr"/>
    <property type="match status" value="1"/>
</dbReference>
<dbReference type="SMART" id="SM00220">
    <property type="entry name" value="S_TKc"/>
    <property type="match status" value="1"/>
</dbReference>
<accession>A0A8H6YXC0</accession>
<dbReference type="InterPro" id="IPR011047">
    <property type="entry name" value="Quinoprotein_ADH-like_sf"/>
</dbReference>
<dbReference type="PROSITE" id="PS50011">
    <property type="entry name" value="PROTEIN_KINASE_DOM"/>
    <property type="match status" value="1"/>
</dbReference>
<dbReference type="GO" id="GO:0004674">
    <property type="term" value="F:protein serine/threonine kinase activity"/>
    <property type="evidence" value="ECO:0007669"/>
    <property type="project" value="InterPro"/>
</dbReference>
<dbReference type="GO" id="GO:1990604">
    <property type="term" value="C:IRE1-TRAF2-ASK1 complex"/>
    <property type="evidence" value="ECO:0007669"/>
    <property type="project" value="TreeGrafter"/>
</dbReference>
<dbReference type="Gene3D" id="1.10.510.10">
    <property type="entry name" value="Transferase(Phosphotransferase) domain 1"/>
    <property type="match status" value="2"/>
</dbReference>
<feature type="compositionally biased region" description="Basic residues" evidence="1">
    <location>
        <begin position="614"/>
        <end position="626"/>
    </location>
</feature>
<evidence type="ECO:0000313" key="4">
    <source>
        <dbReference type="Proteomes" id="UP000623467"/>
    </source>
</evidence>
<feature type="compositionally biased region" description="Pro residues" evidence="1">
    <location>
        <begin position="563"/>
        <end position="575"/>
    </location>
</feature>
<dbReference type="InterPro" id="IPR001245">
    <property type="entry name" value="Ser-Thr/Tyr_kinase_cat_dom"/>
</dbReference>
<dbReference type="InterPro" id="IPR000719">
    <property type="entry name" value="Prot_kinase_dom"/>
</dbReference>
<evidence type="ECO:0000313" key="3">
    <source>
        <dbReference type="EMBL" id="KAF7366667.1"/>
    </source>
</evidence>
<dbReference type="SUPFAM" id="SSF50998">
    <property type="entry name" value="Quinoprotein alcohol dehydrogenase-like"/>
    <property type="match status" value="1"/>
</dbReference>
<dbReference type="GO" id="GO:0004521">
    <property type="term" value="F:RNA endonuclease activity"/>
    <property type="evidence" value="ECO:0007669"/>
    <property type="project" value="InterPro"/>
</dbReference>
<gene>
    <name evidence="3" type="ORF">MSAN_00924600</name>
</gene>
<dbReference type="PANTHER" id="PTHR13954">
    <property type="entry name" value="IRE1-RELATED"/>
    <property type="match status" value="1"/>
</dbReference>
<feature type="domain" description="Protein kinase" evidence="2">
    <location>
        <begin position="686"/>
        <end position="1281"/>
    </location>
</feature>
<dbReference type="GO" id="GO:0051082">
    <property type="term" value="F:unfolded protein binding"/>
    <property type="evidence" value="ECO:0007669"/>
    <property type="project" value="TreeGrafter"/>
</dbReference>
<sequence length="1281" mass="141826">MGYLFVTLVIRAVNYIPPFRSHLQSIHDKCKNLSEWTDGASAINIRIREWWEYNQIAHEIDQVTELKATWCQQASKVQSLSGPTKRESYPDPLGDSELLDIVLVASVDGKLHALNRTTGRNLWSMSSFASPSGSVAQPSTLAPLVRTRHIDQGPDLADDDAYHEAYIIEPQSGDIYVMATPSSPLQRFPFTMSELVDMSPFSFAAGDDHRVFVGRKETSLLVVELETGNIKATIDLERPWDPFEDLREAPDGLDLDELEGEQAAEIDGGDYYIAIHTRPSSKHRIPVQNLSFSTYGPNNQDNILQYGYRHTKDDAYIQSLPNGEIMSFKARGECSAPEDTLLWAFKFNNPIVAVFDVLRNPTQHPPNTFVLLQPRPQLSAILPKLATTSMNQLPRLHSAYIGMVEEIGSLFAMSPDRFPLVVFSGGKRNKANATDPPADEPLLELPGEIDAITAERKRREKTMKERNHWGGDGDGSEMHLKWLIDDVLSVLPQLDPLENATRVMNGTVDGAGNTSTEQRLLTVNSTHDARNEQPADNLFVWKGIAFAFVIQFLCSRNPPLPPLLPPQETTPPPSSPQILATNKLPSLPPDVADDGEDSDEDEIENGRTPAVPGTKRKNQRGRRVKGKKPDVVDVENGALDSSEKETQQEKPMQNGVAPDGNPLSPSGLSFFPTIPIKSPPVEPSLVVSDHVLGYGSHGTVVYRGALQGRAVAVKRLLQDFVTLASREYYQEAHSNFLYIVLELCPATLADLIETLDRDAWRDIAVAFGPKRALRQITSGRKHLHGLKLIHRDIKPQNILVSSGAGRGGATAHRILISDFGLCKKLDVDQTSFLPTLHGAMAAGSVGWRAPEILRGDVKLDLDEMSVRIENAEKALCRMARVNLPSLDEIPLKQENEFENFQVERKETPNELELSIAKCSEDGLWSKDDNLLNDKQETNSIAPIDAFLHNQQRRAVLLAQSLSSADLCNTLRSCDQLICASLLAILDSRNSKDAVLMLEADRSQSFMDAVQDIIERGSLSISHTAQARRLVVRLSAASDQLPSSLFITGVTDHDEQPTFRGGFGDVYRASRGDKTVALKRIRMFQSNTQSESKRIRLSLQHEYILPLIGIDPWHSPKISQPARACGRGQVATSGGGGPRLPAFDEHCPRRLTRNKYTASYTSDTSSTNHAGSTRWLAPELIQPGAFGCDRFVRTYASDVYAFACVCLELHTGRPPFLDVALDAPVIFKVIAGERPARPDTSMSDDLWELITAAWAQNFYERPNIEAIIERMQTNAGVLLNHG</sequence>
<dbReference type="Proteomes" id="UP000623467">
    <property type="component" value="Unassembled WGS sequence"/>
</dbReference>
<dbReference type="InterPro" id="IPR011009">
    <property type="entry name" value="Kinase-like_dom_sf"/>
</dbReference>
<dbReference type="PROSITE" id="PS00108">
    <property type="entry name" value="PROTEIN_KINASE_ST"/>
    <property type="match status" value="1"/>
</dbReference>
<keyword evidence="4" id="KW-1185">Reference proteome</keyword>
<dbReference type="PANTHER" id="PTHR13954:SF6">
    <property type="entry name" value="NON-SPECIFIC SERINE_THREONINE PROTEIN KINASE"/>
    <property type="match status" value="1"/>
</dbReference>
<dbReference type="InterPro" id="IPR008271">
    <property type="entry name" value="Ser/Thr_kinase_AS"/>
</dbReference>
<dbReference type="InterPro" id="IPR045133">
    <property type="entry name" value="IRE1/2-like"/>
</dbReference>
<dbReference type="InterPro" id="IPR018391">
    <property type="entry name" value="PQQ_b-propeller_rpt"/>
</dbReference>
<organism evidence="3 4">
    <name type="scientific">Mycena sanguinolenta</name>
    <dbReference type="NCBI Taxonomy" id="230812"/>
    <lineage>
        <taxon>Eukaryota</taxon>
        <taxon>Fungi</taxon>
        <taxon>Dikarya</taxon>
        <taxon>Basidiomycota</taxon>
        <taxon>Agaricomycotina</taxon>
        <taxon>Agaricomycetes</taxon>
        <taxon>Agaricomycetidae</taxon>
        <taxon>Agaricales</taxon>
        <taxon>Marasmiineae</taxon>
        <taxon>Mycenaceae</taxon>
        <taxon>Mycena</taxon>
    </lineage>
</organism>
<feature type="region of interest" description="Disordered" evidence="1">
    <location>
        <begin position="563"/>
        <end position="664"/>
    </location>
</feature>
<dbReference type="GO" id="GO:0070059">
    <property type="term" value="P:intrinsic apoptotic signaling pathway in response to endoplasmic reticulum stress"/>
    <property type="evidence" value="ECO:0007669"/>
    <property type="project" value="TreeGrafter"/>
</dbReference>
<evidence type="ECO:0000256" key="1">
    <source>
        <dbReference type="SAM" id="MobiDB-lite"/>
    </source>
</evidence>
<evidence type="ECO:0000259" key="2">
    <source>
        <dbReference type="PROSITE" id="PS50011"/>
    </source>
</evidence>
<proteinExistence type="predicted"/>
<feature type="compositionally biased region" description="Acidic residues" evidence="1">
    <location>
        <begin position="591"/>
        <end position="603"/>
    </location>
</feature>
<dbReference type="Gene3D" id="2.130.10.10">
    <property type="entry name" value="YVTN repeat-like/Quinoprotein amine dehydrogenase"/>
    <property type="match status" value="1"/>
</dbReference>
<dbReference type="SUPFAM" id="SSF56112">
    <property type="entry name" value="Protein kinase-like (PK-like)"/>
    <property type="match status" value="2"/>
</dbReference>
<dbReference type="GO" id="GO:0036498">
    <property type="term" value="P:IRE1-mediated unfolded protein response"/>
    <property type="evidence" value="ECO:0007669"/>
    <property type="project" value="TreeGrafter"/>
</dbReference>
<name>A0A8H6YXC0_9AGAR</name>
<dbReference type="Gene3D" id="3.30.200.20">
    <property type="entry name" value="Phosphorylase Kinase, domain 1"/>
    <property type="match status" value="2"/>
</dbReference>
<comment type="caution">
    <text evidence="3">The sequence shown here is derived from an EMBL/GenBank/DDBJ whole genome shotgun (WGS) entry which is preliminary data.</text>
</comment>
<dbReference type="OrthoDB" id="63989at2759"/>
<dbReference type="EMBL" id="JACAZH010000006">
    <property type="protein sequence ID" value="KAF7366667.1"/>
    <property type="molecule type" value="Genomic_DNA"/>
</dbReference>
<reference evidence="3" key="1">
    <citation type="submission" date="2020-05" db="EMBL/GenBank/DDBJ databases">
        <title>Mycena genomes resolve the evolution of fungal bioluminescence.</title>
        <authorList>
            <person name="Tsai I.J."/>
        </authorList>
    </citation>
    <scope>NUCLEOTIDE SEQUENCE</scope>
    <source>
        <strain evidence="3">160909Yilan</strain>
    </source>
</reference>
<dbReference type="Pfam" id="PF00069">
    <property type="entry name" value="Pkinase"/>
    <property type="match status" value="1"/>
</dbReference>